<comment type="similarity">
    <text evidence="1 6">Belongs to the MsrB Met sulfoxide reductase family.</text>
</comment>
<dbReference type="InterPro" id="IPR002579">
    <property type="entry name" value="Met_Sox_Rdtase_MsrB_dom"/>
</dbReference>
<dbReference type="Gene3D" id="2.170.150.20">
    <property type="entry name" value="Peptide methionine sulfoxide reductase"/>
    <property type="match status" value="1"/>
</dbReference>
<dbReference type="InterPro" id="IPR011057">
    <property type="entry name" value="Mss4-like_sf"/>
</dbReference>
<dbReference type="FunFam" id="2.170.150.20:FF:000001">
    <property type="entry name" value="Peptide methionine sulfoxide reductase MsrB"/>
    <property type="match status" value="1"/>
</dbReference>
<dbReference type="EC" id="1.8.4.12" evidence="6"/>
<feature type="binding site" evidence="6">
    <location>
        <position position="96"/>
    </location>
    <ligand>
        <name>Zn(2+)</name>
        <dbReference type="ChEBI" id="CHEBI:29105"/>
    </ligand>
</feature>
<feature type="active site" description="Nucleophile" evidence="6">
    <location>
        <position position="119"/>
    </location>
</feature>
<dbReference type="EMBL" id="QPGB01000001">
    <property type="protein sequence ID" value="RCS59639.1"/>
    <property type="molecule type" value="Genomic_DNA"/>
</dbReference>
<dbReference type="GO" id="GO:0005737">
    <property type="term" value="C:cytoplasm"/>
    <property type="evidence" value="ECO:0007669"/>
    <property type="project" value="TreeGrafter"/>
</dbReference>
<dbReference type="InterPro" id="IPR028427">
    <property type="entry name" value="Met_Sox_Rdtase_MsrB"/>
</dbReference>
<gene>
    <name evidence="6 8" type="primary">msrB</name>
    <name evidence="8" type="ORF">DU000_02720</name>
</gene>
<dbReference type="Pfam" id="PF01641">
    <property type="entry name" value="SelR"/>
    <property type="match status" value="1"/>
</dbReference>
<organism evidence="8 9">
    <name type="scientific">Parvibium lacunae</name>
    <dbReference type="NCBI Taxonomy" id="1888893"/>
    <lineage>
        <taxon>Bacteria</taxon>
        <taxon>Pseudomonadati</taxon>
        <taxon>Pseudomonadota</taxon>
        <taxon>Betaproteobacteria</taxon>
        <taxon>Burkholderiales</taxon>
        <taxon>Alcaligenaceae</taxon>
        <taxon>Parvibium</taxon>
    </lineage>
</organism>
<accession>A0A368L8T3</accession>
<keyword evidence="2 6" id="KW-0479">Metal-binding</keyword>
<dbReference type="SUPFAM" id="SSF51316">
    <property type="entry name" value="Mss4-like"/>
    <property type="match status" value="1"/>
</dbReference>
<comment type="cofactor">
    <cofactor evidence="6">
        <name>Zn(2+)</name>
        <dbReference type="ChEBI" id="CHEBI:29105"/>
    </cofactor>
    <text evidence="6">Binds 1 zinc ion per subunit. The zinc ion is important for the structural integrity of the protein.</text>
</comment>
<dbReference type="GO" id="GO:0033743">
    <property type="term" value="F:peptide-methionine (R)-S-oxide reductase activity"/>
    <property type="evidence" value="ECO:0007669"/>
    <property type="project" value="UniProtKB-UniRule"/>
</dbReference>
<evidence type="ECO:0000313" key="9">
    <source>
        <dbReference type="Proteomes" id="UP000252357"/>
    </source>
</evidence>
<feature type="binding site" evidence="6">
    <location>
        <position position="47"/>
    </location>
    <ligand>
        <name>Zn(2+)</name>
        <dbReference type="ChEBI" id="CHEBI:29105"/>
    </ligand>
</feature>
<feature type="domain" description="MsrB" evidence="7">
    <location>
        <begin position="8"/>
        <end position="130"/>
    </location>
</feature>
<keyword evidence="3 6" id="KW-0862">Zinc</keyword>
<dbReference type="GO" id="GO:0008270">
    <property type="term" value="F:zinc ion binding"/>
    <property type="evidence" value="ECO:0007669"/>
    <property type="project" value="UniProtKB-UniRule"/>
</dbReference>
<keyword evidence="4 6" id="KW-0560">Oxidoreductase</keyword>
<dbReference type="HAMAP" id="MF_01400">
    <property type="entry name" value="MsrB"/>
    <property type="match status" value="1"/>
</dbReference>
<sequence>MKKVEKSPAEWRQQLSPQDYQVTREKATERAFTGRYWNHWETGIYHCVCCETPLFATDAKFDAGCGWPSYFKALNEENVGYLPDHSHGMIRTEIICKVCDAHLGHVFNDGPPPTGLRYCVNSASLTFVPTESLPDGYTTTTR</sequence>
<dbReference type="PROSITE" id="PS51790">
    <property type="entry name" value="MSRB"/>
    <property type="match status" value="1"/>
</dbReference>
<proteinExistence type="inferred from homology"/>
<name>A0A368L8T3_9BURK</name>
<evidence type="ECO:0000256" key="1">
    <source>
        <dbReference type="ARBA" id="ARBA00007174"/>
    </source>
</evidence>
<evidence type="ECO:0000256" key="3">
    <source>
        <dbReference type="ARBA" id="ARBA00022833"/>
    </source>
</evidence>
<evidence type="ECO:0000313" key="8">
    <source>
        <dbReference type="EMBL" id="RCS59639.1"/>
    </source>
</evidence>
<dbReference type="GO" id="GO:0006979">
    <property type="term" value="P:response to oxidative stress"/>
    <property type="evidence" value="ECO:0007669"/>
    <property type="project" value="InterPro"/>
</dbReference>
<evidence type="ECO:0000256" key="5">
    <source>
        <dbReference type="ARBA" id="ARBA00048488"/>
    </source>
</evidence>
<evidence type="ECO:0000256" key="2">
    <source>
        <dbReference type="ARBA" id="ARBA00022723"/>
    </source>
</evidence>
<dbReference type="Proteomes" id="UP000252357">
    <property type="component" value="Unassembled WGS sequence"/>
</dbReference>
<dbReference type="RefSeq" id="WP_114401788.1">
    <property type="nucleotide sequence ID" value="NZ_QPGB01000001.1"/>
</dbReference>
<dbReference type="PANTHER" id="PTHR10173">
    <property type="entry name" value="METHIONINE SULFOXIDE REDUCTASE"/>
    <property type="match status" value="1"/>
</dbReference>
<dbReference type="NCBIfam" id="TIGR00357">
    <property type="entry name" value="peptide-methionine (R)-S-oxide reductase MsrB"/>
    <property type="match status" value="1"/>
</dbReference>
<comment type="catalytic activity">
    <reaction evidence="5 6">
        <text>L-methionyl-[protein] + [thioredoxin]-disulfide + H2O = L-methionyl-(R)-S-oxide-[protein] + [thioredoxin]-dithiol</text>
        <dbReference type="Rhea" id="RHEA:24164"/>
        <dbReference type="Rhea" id="RHEA-COMP:10698"/>
        <dbReference type="Rhea" id="RHEA-COMP:10700"/>
        <dbReference type="Rhea" id="RHEA-COMP:12313"/>
        <dbReference type="Rhea" id="RHEA-COMP:12314"/>
        <dbReference type="ChEBI" id="CHEBI:15377"/>
        <dbReference type="ChEBI" id="CHEBI:16044"/>
        <dbReference type="ChEBI" id="CHEBI:29950"/>
        <dbReference type="ChEBI" id="CHEBI:45764"/>
        <dbReference type="ChEBI" id="CHEBI:50058"/>
        <dbReference type="EC" id="1.8.4.12"/>
    </reaction>
</comment>
<dbReference type="PANTHER" id="PTHR10173:SF52">
    <property type="entry name" value="METHIONINE-R-SULFOXIDE REDUCTASE B1"/>
    <property type="match status" value="1"/>
</dbReference>
<comment type="caution">
    <text evidence="8">The sequence shown here is derived from an EMBL/GenBank/DDBJ whole genome shotgun (WGS) entry which is preliminary data.</text>
</comment>
<keyword evidence="9" id="KW-1185">Reference proteome</keyword>
<protein>
    <recommendedName>
        <fullName evidence="6">Peptide methionine sulfoxide reductase MsrB</fullName>
        <ecNumber evidence="6">1.8.4.12</ecNumber>
    </recommendedName>
    <alternativeName>
        <fullName evidence="6">Peptide-methionine (R)-S-oxide reductase</fullName>
    </alternativeName>
</protein>
<dbReference type="OrthoDB" id="4174719at2"/>
<feature type="binding site" evidence="6">
    <location>
        <position position="99"/>
    </location>
    <ligand>
        <name>Zn(2+)</name>
        <dbReference type="ChEBI" id="CHEBI:29105"/>
    </ligand>
</feature>
<evidence type="ECO:0000259" key="7">
    <source>
        <dbReference type="PROSITE" id="PS51790"/>
    </source>
</evidence>
<evidence type="ECO:0000256" key="6">
    <source>
        <dbReference type="HAMAP-Rule" id="MF_01400"/>
    </source>
</evidence>
<dbReference type="AlphaFoldDB" id="A0A368L8T3"/>
<reference evidence="8 9" key="1">
    <citation type="journal article" date="2018" name="Int. J. Syst. Evol. Microbiol.">
        <title>Parvibium lacunae gen. nov., sp. nov., a new member of the family Alcaligenaceae isolated from a freshwater pond.</title>
        <authorList>
            <person name="Chen W.M."/>
            <person name="Xie P.B."/>
            <person name="Hsu M.Y."/>
            <person name="Sheu S.Y."/>
        </authorList>
    </citation>
    <scope>NUCLEOTIDE SEQUENCE [LARGE SCALE GENOMIC DNA]</scope>
    <source>
        <strain evidence="8 9">KMB9</strain>
    </source>
</reference>
<dbReference type="GO" id="GO:0030091">
    <property type="term" value="P:protein repair"/>
    <property type="evidence" value="ECO:0007669"/>
    <property type="project" value="InterPro"/>
</dbReference>
<evidence type="ECO:0000256" key="4">
    <source>
        <dbReference type="ARBA" id="ARBA00023002"/>
    </source>
</evidence>
<feature type="binding site" evidence="6">
    <location>
        <position position="50"/>
    </location>
    <ligand>
        <name>Zn(2+)</name>
        <dbReference type="ChEBI" id="CHEBI:29105"/>
    </ligand>
</feature>